<evidence type="ECO:0000313" key="8">
    <source>
        <dbReference type="Proteomes" id="UP001652680"/>
    </source>
</evidence>
<dbReference type="PANTHER" id="PTHR13937:SF0">
    <property type="entry name" value="EUKARYOTIC TRANSLATION INITIATION FACTOR 3 SUBUNIT C-RELATED"/>
    <property type="match status" value="1"/>
</dbReference>
<dbReference type="Proteomes" id="UP001652680">
    <property type="component" value="Unassembled WGS sequence"/>
</dbReference>
<dbReference type="PROSITE" id="PS50250">
    <property type="entry name" value="PCI"/>
    <property type="match status" value="1"/>
</dbReference>
<evidence type="ECO:0000256" key="4">
    <source>
        <dbReference type="HAMAP-Rule" id="MF_03002"/>
    </source>
</evidence>
<protein>
    <recommendedName>
        <fullName evidence="4">Eukaryotic translation initiation factor 3 subunit C</fullName>
        <shortName evidence="4">eIF3c</shortName>
    </recommendedName>
    <alternativeName>
        <fullName evidence="4">Eukaryotic translation initiation factor 3 subunit 8</fullName>
    </alternativeName>
</protein>
<feature type="compositionally biased region" description="Basic and acidic residues" evidence="5">
    <location>
        <begin position="242"/>
        <end position="270"/>
    </location>
</feature>
<dbReference type="GO" id="GO:0003723">
    <property type="term" value="F:RNA binding"/>
    <property type="evidence" value="ECO:0007669"/>
    <property type="project" value="InterPro"/>
</dbReference>
<dbReference type="EnsemblMetazoa" id="XM_017120669.1">
    <property type="protein sequence ID" value="XP_016976158.1"/>
    <property type="gene ID" value="LOC108042411"/>
</dbReference>
<dbReference type="Pfam" id="PF05470">
    <property type="entry name" value="eIF-3c_N"/>
    <property type="match status" value="1"/>
</dbReference>
<feature type="compositionally biased region" description="Acidic residues" evidence="5">
    <location>
        <begin position="11"/>
        <end position="20"/>
    </location>
</feature>
<keyword evidence="1 4" id="KW-0963">Cytoplasm</keyword>
<evidence type="ECO:0000313" key="9">
    <source>
        <dbReference type="RefSeq" id="XP_016976158.1"/>
    </source>
</evidence>
<dbReference type="InterPro" id="IPR036390">
    <property type="entry name" value="WH_DNA-bd_sf"/>
</dbReference>
<dbReference type="GO" id="GO:0031369">
    <property type="term" value="F:translation initiation factor binding"/>
    <property type="evidence" value="ECO:0007669"/>
    <property type="project" value="InterPro"/>
</dbReference>
<dbReference type="GO" id="GO:0005852">
    <property type="term" value="C:eukaryotic translation initiation factor 3 complex"/>
    <property type="evidence" value="ECO:0007669"/>
    <property type="project" value="UniProtKB-UniRule"/>
</dbReference>
<dbReference type="GO" id="GO:0001732">
    <property type="term" value="P:formation of cytoplasmic translation initiation complex"/>
    <property type="evidence" value="ECO:0007669"/>
    <property type="project" value="UniProtKB-UniRule"/>
</dbReference>
<reference evidence="8" key="1">
    <citation type="journal article" date="2021" name="Elife">
        <title>Highly contiguous assemblies of 101 drosophilid genomes.</title>
        <authorList>
            <person name="Kim B.Y."/>
            <person name="Wang J.R."/>
            <person name="Miller D.E."/>
            <person name="Barmina O."/>
            <person name="Delaney E."/>
            <person name="Thompson A."/>
            <person name="Comeault A.A."/>
            <person name="Peede D."/>
            <person name="D'Agostino E.R."/>
            <person name="Pelaez J."/>
            <person name="Aguilar J.M."/>
            <person name="Haji D."/>
            <person name="Matsunaga T."/>
            <person name="Armstrong E.E."/>
            <person name="Zych M."/>
            <person name="Ogawa Y."/>
            <person name="Stamenkovic-Radak M."/>
            <person name="Jelic M."/>
            <person name="Veselinovic M.S."/>
            <person name="Tanaskovic M."/>
            <person name="Eric P."/>
            <person name="Gao J.J."/>
            <person name="Katoh T.K."/>
            <person name="Toda M.J."/>
            <person name="Watabe H."/>
            <person name="Watada M."/>
            <person name="Davis J.S."/>
            <person name="Moyle L.C."/>
            <person name="Manoli G."/>
            <person name="Bertolini E."/>
            <person name="Kostal V."/>
            <person name="Hawley R.S."/>
            <person name="Takahashi A."/>
            <person name="Jones C.D."/>
            <person name="Price D.K."/>
            <person name="Whiteman N."/>
            <person name="Kopp A."/>
            <person name="Matute D.R."/>
            <person name="Petrov D.A."/>
        </authorList>
    </citation>
    <scope>NUCLEOTIDE SEQUENCE [LARGE SCALE GENOMIC DNA]</scope>
</reference>
<evidence type="ECO:0000256" key="3">
    <source>
        <dbReference type="ARBA" id="ARBA00022917"/>
    </source>
</evidence>
<keyword evidence="2 4" id="KW-0396">Initiation factor</keyword>
<sequence length="913" mass="105987">MSRFFANGSDSESESSEEEIQATNFNKASAFQFSDDEEEVKRVVRSTKEKRYENLTSIIKTIRNHKKIKDIPNTLTSFEDLTRAYQKALPVISKEENGITPRFYIRCLAELEDFINEVWEDREGRKNLSKNNSKSLGTLRQKVRKYIKDFEDDLSRFREAPDQESEAEDEVVALDSDGGDAGDDSDAGVKGEPTQAVPKTAKSVPAKAAPADDDDSDDSIDWDSDSESETESSDDENQYQNMRERFLKRTTEKEDKDDDKRKDKRKEQKIKIRKRAEDDEDGEWETVVKGHVVEKPKMFEKDAEIDVPLVLAKLLEIMSARGKKRTDRRLQIDLLFELRDISDQHNLGTAVSVKIHFNIISAIYDYNQKISEPMKLEHWALLLEVMQSMLKLLLANPDIIMSESVAEEHEEYAAAPFYVRGCPLAAVERLDDEFVKLLKECDPHSNDYVSRLKDEVNVVKTIELVLQYFERSGSNNERCRIYLRKIEHLYYKFDPEVLKKKRGEVPTTTATSVDVMDKLCKFIYAKDDTDRIRTRAILAHIYHHAMHDNWFQARDLVLMSHLQDNIDAADPATRILYNRMMANLGLCAFRQENVKDAHHCLVDLMVTGKPKELLAQGLLPQRQHERSAEQEKIEKQRQMPFHMHINLELLECVYLVSAMLLEIPYIAAHEFDARRRMISKTFYQQLRSSERQSLVGPPESMREHVVAAAKAMRCGNWQACANFIVNKKMNTKVWDLFYESDRVREMLTKFIKEESLRTYLFTYSNVYTSISIPSLAQMYELPVPKVHSIISKMIINEELMASLDDPSETVVMHRSEPSRLQALAMQFVDKVTNLVDVNEKVFDMKQGNFFQRGNMGNRGDRGYNRNQNNQGGNWGGQRRDNRNNRNRNQRGHHKNQQDRQQQQQQQVQTIDEE</sequence>
<dbReference type="InterPro" id="IPR008905">
    <property type="entry name" value="EIF3C_N_dom"/>
</dbReference>
<dbReference type="PANTHER" id="PTHR13937">
    <property type="entry name" value="EUKARYOTIC TRANSLATION INITATION FACTOR 3, SUBUNIT 8 EIF3S8 -RELATED"/>
    <property type="match status" value="1"/>
</dbReference>
<dbReference type="HAMAP" id="MF_03002">
    <property type="entry name" value="eIF3c"/>
    <property type="match status" value="1"/>
</dbReference>
<evidence type="ECO:0000259" key="6">
    <source>
        <dbReference type="PROSITE" id="PS50250"/>
    </source>
</evidence>
<evidence type="ECO:0000256" key="1">
    <source>
        <dbReference type="ARBA" id="ARBA00022490"/>
    </source>
</evidence>
<feature type="region of interest" description="Disordered" evidence="5">
    <location>
        <begin position="157"/>
        <end position="283"/>
    </location>
</feature>
<dbReference type="Pfam" id="PF01399">
    <property type="entry name" value="PCI"/>
    <property type="match status" value="1"/>
</dbReference>
<evidence type="ECO:0000256" key="2">
    <source>
        <dbReference type="ARBA" id="ARBA00022540"/>
    </source>
</evidence>
<dbReference type="InterPro" id="IPR027516">
    <property type="entry name" value="EIF3C"/>
</dbReference>
<feature type="region of interest" description="Disordered" evidence="5">
    <location>
        <begin position="1"/>
        <end position="21"/>
    </location>
</feature>
<feature type="domain" description="PCI" evidence="6">
    <location>
        <begin position="641"/>
        <end position="817"/>
    </location>
</feature>
<organism evidence="9">
    <name type="scientific">Drosophila rhopaloa</name>
    <name type="common">Fruit fly</name>
    <dbReference type="NCBI Taxonomy" id="1041015"/>
    <lineage>
        <taxon>Eukaryota</taxon>
        <taxon>Metazoa</taxon>
        <taxon>Ecdysozoa</taxon>
        <taxon>Arthropoda</taxon>
        <taxon>Hexapoda</taxon>
        <taxon>Insecta</taxon>
        <taxon>Pterygota</taxon>
        <taxon>Neoptera</taxon>
        <taxon>Endopterygota</taxon>
        <taxon>Diptera</taxon>
        <taxon>Brachycera</taxon>
        <taxon>Muscomorpha</taxon>
        <taxon>Ephydroidea</taxon>
        <taxon>Drosophilidae</taxon>
        <taxon>Drosophila</taxon>
        <taxon>Sophophora</taxon>
    </lineage>
</organism>
<keyword evidence="8" id="KW-1185">Reference proteome</keyword>
<feature type="compositionally biased region" description="Low complexity" evidence="5">
    <location>
        <begin position="898"/>
        <end position="913"/>
    </location>
</feature>
<gene>
    <name evidence="9" type="primary">LOC108042411</name>
    <name evidence="7" type="synonym">108042411</name>
    <name evidence="4" type="synonym">eIF3-S8</name>
    <name evidence="4" type="synonym">eIF3c</name>
</gene>
<dbReference type="InterPro" id="IPR058999">
    <property type="entry name" value="EIF3CL_C"/>
</dbReference>
<comment type="similarity">
    <text evidence="4">Belongs to the eIF-3 subunit C family.</text>
</comment>
<dbReference type="FunFam" id="1.10.10.10:FF:000300">
    <property type="entry name" value="Eukaryotic translation initiation factor 3 subunit C"/>
    <property type="match status" value="1"/>
</dbReference>
<reference evidence="9" key="2">
    <citation type="submission" date="2025-04" db="UniProtKB">
        <authorList>
            <consortium name="RefSeq"/>
        </authorList>
    </citation>
    <scope>IDENTIFICATION</scope>
</reference>
<dbReference type="CTD" id="8663"/>
<keyword evidence="3 4" id="KW-0648">Protein biosynthesis</keyword>
<dbReference type="Gene3D" id="1.25.40.570">
    <property type="match status" value="1"/>
</dbReference>
<dbReference type="SMART" id="SM00088">
    <property type="entry name" value="PINT"/>
    <property type="match status" value="1"/>
</dbReference>
<dbReference type="SUPFAM" id="SSF46785">
    <property type="entry name" value="Winged helix' DNA-binding domain"/>
    <property type="match status" value="1"/>
</dbReference>
<reference evidence="7" key="3">
    <citation type="submission" date="2025-05" db="UniProtKB">
        <authorList>
            <consortium name="EnsemblMetazoa"/>
        </authorList>
    </citation>
    <scope>IDENTIFICATION</scope>
</reference>
<name>A0A6P4EMA8_DRORH</name>
<dbReference type="GO" id="GO:0033290">
    <property type="term" value="C:eukaryotic 48S preinitiation complex"/>
    <property type="evidence" value="ECO:0007669"/>
    <property type="project" value="UniProtKB-UniRule"/>
</dbReference>
<dbReference type="OrthoDB" id="29647at2759"/>
<evidence type="ECO:0000313" key="7">
    <source>
        <dbReference type="EnsemblMetazoa" id="XP_016976158.1"/>
    </source>
</evidence>
<comment type="subcellular location">
    <subcellularLocation>
        <location evidence="4">Cytoplasm</location>
    </subcellularLocation>
</comment>
<dbReference type="GO" id="GO:0003743">
    <property type="term" value="F:translation initiation factor activity"/>
    <property type="evidence" value="ECO:0007669"/>
    <property type="project" value="UniProtKB-UniRule"/>
</dbReference>
<dbReference type="InterPro" id="IPR000717">
    <property type="entry name" value="PCI_dom"/>
</dbReference>
<proteinExistence type="inferred from homology"/>
<accession>A0A6P4EMA8</accession>
<dbReference type="RefSeq" id="XP_016976158.1">
    <property type="nucleotide sequence ID" value="XM_017120669.1"/>
</dbReference>
<comment type="function">
    <text evidence="4">Component of the eukaryotic translation initiation factor 3 (eIF-3) complex, which is involved in protein synthesis of a specialized repertoire of mRNAs and, together with other initiation factors, stimulates binding of mRNA and methionyl-tRNAi to the 40S ribosome. The eIF-3 complex specifically targets and initiates translation of a subset of mRNAs involved in cell proliferation.</text>
</comment>
<evidence type="ECO:0000256" key="5">
    <source>
        <dbReference type="SAM" id="MobiDB-lite"/>
    </source>
</evidence>
<dbReference type="GeneID" id="108042411"/>
<dbReference type="GO" id="GO:0016282">
    <property type="term" value="C:eukaryotic 43S preinitiation complex"/>
    <property type="evidence" value="ECO:0007669"/>
    <property type="project" value="UniProtKB-UniRule"/>
</dbReference>
<dbReference type="AlphaFoldDB" id="A0A6P4EMA8"/>
<feature type="compositionally biased region" description="Acidic residues" evidence="5">
    <location>
        <begin position="162"/>
        <end position="186"/>
    </location>
</feature>
<feature type="region of interest" description="Disordered" evidence="5">
    <location>
        <begin position="849"/>
        <end position="913"/>
    </location>
</feature>
<feature type="compositionally biased region" description="Basic residues" evidence="5">
    <location>
        <begin position="884"/>
        <end position="894"/>
    </location>
</feature>
<comment type="subunit">
    <text evidence="4">Component of the eukaryotic translation initiation factor 3 (eIF-3) complex. The eIF-3 complex interacts with pix.</text>
</comment>
<feature type="compositionally biased region" description="Acidic residues" evidence="5">
    <location>
        <begin position="211"/>
        <end position="237"/>
    </location>
</feature>
<dbReference type="Pfam" id="PF26569">
    <property type="entry name" value="EIF3CL_C"/>
    <property type="match status" value="1"/>
</dbReference>